<sequence>MQGKRSNQIVQNTAFLYFRMLLSMGIGLYASRIVLEVLGVEDFGVFNVVGGVVSMLTFLNNSLSSASQRFLTFELGKNNIMELSKVFNISVSIHLAIAGLVVLLAETVGLWFLYHKLSIPPERFDAALWVYHFCVLTAFFGILQAPYIAMIISREEMSLFAYISILETVLRLLIVYLLKVIMFDKLSLYGILTFSVSFFIFLLYWQLCRKRFVETRIKHFIWDRKRYIQILSFSGWVLNGNLAVVGYTQGVNILLNIFFGPAVNAARGIAFQLQNAVNNFSYNFQKAMNPQITKSYASGDMGLMHRLVFVSSKVTFFLTLIPCIPILIETNFFLEKWLGKFPDHTISFVRISVLITIISALSYSMIVSIHSTGTIKKFQLWEANILLMIVPISYFLLKKGGTPEVAYWTTLVLMIIAQSARVVIVSKAIDFKLYTYFNEVILRILLGLPLCLILPYWVFVNMNEGWSRLIILVVVVCISVGLSFYFLVCSKSEQRILNKVGFGFVAKFQALISRYSLNK</sequence>
<feature type="transmembrane region" description="Helical" evidence="6">
    <location>
        <begin position="378"/>
        <end position="396"/>
    </location>
</feature>
<keyword evidence="8" id="KW-1185">Reference proteome</keyword>
<dbReference type="RefSeq" id="WP_133584249.1">
    <property type="nucleotide sequence ID" value="NZ_SNYV01000013.1"/>
</dbReference>
<evidence type="ECO:0000256" key="2">
    <source>
        <dbReference type="ARBA" id="ARBA00022475"/>
    </source>
</evidence>
<dbReference type="PANTHER" id="PTHR30250">
    <property type="entry name" value="PST FAMILY PREDICTED COLANIC ACID TRANSPORTER"/>
    <property type="match status" value="1"/>
</dbReference>
<dbReference type="InterPro" id="IPR050833">
    <property type="entry name" value="Poly_Biosynth_Transport"/>
</dbReference>
<name>A0A4R6WP36_9SPHI</name>
<accession>A0A4R6WP36</accession>
<dbReference type="EMBL" id="SNYV01000013">
    <property type="protein sequence ID" value="TDQ77985.1"/>
    <property type="molecule type" value="Genomic_DNA"/>
</dbReference>
<comment type="caution">
    <text evidence="7">The sequence shown here is derived from an EMBL/GenBank/DDBJ whole genome shotgun (WGS) entry which is preliminary data.</text>
</comment>
<evidence type="ECO:0000256" key="6">
    <source>
        <dbReference type="SAM" id="Phobius"/>
    </source>
</evidence>
<dbReference type="AlphaFoldDB" id="A0A4R6WP36"/>
<evidence type="ECO:0000313" key="8">
    <source>
        <dbReference type="Proteomes" id="UP000295292"/>
    </source>
</evidence>
<evidence type="ECO:0000256" key="1">
    <source>
        <dbReference type="ARBA" id="ARBA00004651"/>
    </source>
</evidence>
<feature type="transmembrane region" description="Helical" evidence="6">
    <location>
        <begin position="86"/>
        <end position="114"/>
    </location>
</feature>
<dbReference type="PANTHER" id="PTHR30250:SF26">
    <property type="entry name" value="PSMA PROTEIN"/>
    <property type="match status" value="1"/>
</dbReference>
<gene>
    <name evidence="7" type="ORF">CLV99_1961</name>
</gene>
<feature type="transmembrane region" description="Helical" evidence="6">
    <location>
        <begin position="188"/>
        <end position="207"/>
    </location>
</feature>
<feature type="transmembrane region" description="Helical" evidence="6">
    <location>
        <begin position="465"/>
        <end position="488"/>
    </location>
</feature>
<dbReference type="Proteomes" id="UP000295292">
    <property type="component" value="Unassembled WGS sequence"/>
</dbReference>
<proteinExistence type="predicted"/>
<feature type="transmembrane region" description="Helical" evidence="6">
    <location>
        <begin position="307"/>
        <end position="328"/>
    </location>
</feature>
<evidence type="ECO:0000256" key="3">
    <source>
        <dbReference type="ARBA" id="ARBA00022692"/>
    </source>
</evidence>
<feature type="transmembrane region" description="Helical" evidence="6">
    <location>
        <begin position="43"/>
        <end position="65"/>
    </location>
</feature>
<reference evidence="7 8" key="1">
    <citation type="submission" date="2019-03" db="EMBL/GenBank/DDBJ databases">
        <title>Genomic Encyclopedia of Archaeal and Bacterial Type Strains, Phase II (KMG-II): from individual species to whole genera.</title>
        <authorList>
            <person name="Goeker M."/>
        </authorList>
    </citation>
    <scope>NUCLEOTIDE SEQUENCE [LARGE SCALE GENOMIC DNA]</scope>
    <source>
        <strain evidence="7 8">DSM 28353</strain>
    </source>
</reference>
<keyword evidence="3 6" id="KW-0812">Transmembrane</keyword>
<protein>
    <submittedName>
        <fullName evidence="7">Na+-driven multidrug efflux pump</fullName>
    </submittedName>
</protein>
<dbReference type="GO" id="GO:0005886">
    <property type="term" value="C:plasma membrane"/>
    <property type="evidence" value="ECO:0007669"/>
    <property type="project" value="UniProtKB-SubCell"/>
</dbReference>
<feature type="transmembrane region" description="Helical" evidence="6">
    <location>
        <begin position="12"/>
        <end position="31"/>
    </location>
</feature>
<feature type="transmembrane region" description="Helical" evidence="6">
    <location>
        <begin position="348"/>
        <end position="366"/>
    </location>
</feature>
<feature type="transmembrane region" description="Helical" evidence="6">
    <location>
        <begin position="440"/>
        <end position="459"/>
    </location>
</feature>
<feature type="transmembrane region" description="Helical" evidence="6">
    <location>
        <begin position="408"/>
        <end position="428"/>
    </location>
</feature>
<keyword evidence="4 6" id="KW-1133">Transmembrane helix</keyword>
<evidence type="ECO:0000256" key="4">
    <source>
        <dbReference type="ARBA" id="ARBA00022989"/>
    </source>
</evidence>
<evidence type="ECO:0000256" key="5">
    <source>
        <dbReference type="ARBA" id="ARBA00023136"/>
    </source>
</evidence>
<feature type="transmembrane region" description="Helical" evidence="6">
    <location>
        <begin position="159"/>
        <end position="182"/>
    </location>
</feature>
<keyword evidence="2" id="KW-1003">Cell membrane</keyword>
<feature type="transmembrane region" description="Helical" evidence="6">
    <location>
        <begin position="126"/>
        <end position="147"/>
    </location>
</feature>
<evidence type="ECO:0000313" key="7">
    <source>
        <dbReference type="EMBL" id="TDQ77985.1"/>
    </source>
</evidence>
<keyword evidence="5 6" id="KW-0472">Membrane</keyword>
<dbReference type="OrthoDB" id="5365632at2"/>
<organism evidence="7 8">
    <name type="scientific">Sphingobacterium yanglingense</name>
    <dbReference type="NCBI Taxonomy" id="1437280"/>
    <lineage>
        <taxon>Bacteria</taxon>
        <taxon>Pseudomonadati</taxon>
        <taxon>Bacteroidota</taxon>
        <taxon>Sphingobacteriia</taxon>
        <taxon>Sphingobacteriales</taxon>
        <taxon>Sphingobacteriaceae</taxon>
        <taxon>Sphingobacterium</taxon>
    </lineage>
</organism>
<comment type="subcellular location">
    <subcellularLocation>
        <location evidence="1">Cell membrane</location>
        <topology evidence="1">Multi-pass membrane protein</topology>
    </subcellularLocation>
</comment>